<dbReference type="AlphaFoldDB" id="W4QK88"/>
<keyword evidence="1" id="KW-0812">Transmembrane</keyword>
<feature type="transmembrane region" description="Helical" evidence="1">
    <location>
        <begin position="91"/>
        <end position="111"/>
    </location>
</feature>
<keyword evidence="1" id="KW-0472">Membrane</keyword>
<gene>
    <name evidence="2" type="ORF">JCM9152_4062</name>
</gene>
<sequence>MKLEQAYKIMEVPENVSIDELEDKYMVWIRISKSQEQLKDSISAEKLVNMDQITVAYNTIKNNLNGIDPEATNQPMGFREKLDHFLYHYKFQTFFGIVLALIIGSILYSIIDYRIEEARLANLPAPDIEILLIGEYHTEDVSPLEDSLLDHFPAWERTVVKFEYAPSEARNELDMAALQRRQIIFATEEPDIYIIDLHHFNLMKEMESFQPIEGLSEDLLADIDNSRLHYYKGENDLEEQLYGVDISGSTIFDSVDIIAEEKIVTIRFDSENVANIIDFLEKAISQLD</sequence>
<name>W4QK88_9BACI</name>
<organism evidence="2 3">
    <name type="scientific">Halalkalibacter hemicellulosilyticusJCM 9152</name>
    <dbReference type="NCBI Taxonomy" id="1236971"/>
    <lineage>
        <taxon>Bacteria</taxon>
        <taxon>Bacillati</taxon>
        <taxon>Bacillota</taxon>
        <taxon>Bacilli</taxon>
        <taxon>Bacillales</taxon>
        <taxon>Bacillaceae</taxon>
        <taxon>Halalkalibacter</taxon>
    </lineage>
</organism>
<dbReference type="RefSeq" id="WP_035346820.1">
    <property type="nucleotide sequence ID" value="NZ_BAUU01000038.1"/>
</dbReference>
<evidence type="ECO:0000313" key="3">
    <source>
        <dbReference type="Proteomes" id="UP000018895"/>
    </source>
</evidence>
<accession>W4QK88</accession>
<reference evidence="2" key="1">
    <citation type="journal article" date="2014" name="Genome Announc.">
        <title>Draft Genome Sequences of Three Alkaliphilic Bacillus Strains, Bacillus wakoensis JCM 9140T, Bacillus akibai JCM 9157T, and Bacillus hemicellulosilyticus JCM 9152T.</title>
        <authorList>
            <person name="Yuki M."/>
            <person name="Oshima K."/>
            <person name="Suda W."/>
            <person name="Oshida Y."/>
            <person name="Kitamura K."/>
            <person name="Iida T."/>
            <person name="Hattori M."/>
            <person name="Ohkuma M."/>
        </authorList>
    </citation>
    <scope>NUCLEOTIDE SEQUENCE [LARGE SCALE GENOMIC DNA]</scope>
    <source>
        <strain evidence="2">JCM 9152</strain>
    </source>
</reference>
<evidence type="ECO:0000313" key="2">
    <source>
        <dbReference type="EMBL" id="GAE32525.1"/>
    </source>
</evidence>
<dbReference type="Proteomes" id="UP000018895">
    <property type="component" value="Unassembled WGS sequence"/>
</dbReference>
<evidence type="ECO:0000256" key="1">
    <source>
        <dbReference type="SAM" id="Phobius"/>
    </source>
</evidence>
<dbReference type="OrthoDB" id="1738492at2"/>
<proteinExistence type="predicted"/>
<keyword evidence="3" id="KW-1185">Reference proteome</keyword>
<dbReference type="STRING" id="1236971.JCM9152_4062"/>
<dbReference type="EMBL" id="BAUU01000038">
    <property type="protein sequence ID" value="GAE32525.1"/>
    <property type="molecule type" value="Genomic_DNA"/>
</dbReference>
<protein>
    <submittedName>
        <fullName evidence="2">Uncharacterized protein</fullName>
    </submittedName>
</protein>
<comment type="caution">
    <text evidence="2">The sequence shown here is derived from an EMBL/GenBank/DDBJ whole genome shotgun (WGS) entry which is preliminary data.</text>
</comment>
<keyword evidence="1" id="KW-1133">Transmembrane helix</keyword>